<dbReference type="SMART" id="SM00448">
    <property type="entry name" value="REC"/>
    <property type="match status" value="1"/>
</dbReference>
<dbReference type="AlphaFoldDB" id="A0A8J6TVG0"/>
<dbReference type="CDD" id="cd17569">
    <property type="entry name" value="REC_HupR-like"/>
    <property type="match status" value="1"/>
</dbReference>
<accession>A0A8J6TVG0</accession>
<dbReference type="PROSITE" id="PS50110">
    <property type="entry name" value="RESPONSE_REGULATORY"/>
    <property type="match status" value="1"/>
</dbReference>
<proteinExistence type="predicted"/>
<dbReference type="PANTHER" id="PTHR44591:SF19">
    <property type="entry name" value="TWO-COMPONENT RESPONSE REGULATOR-RELATED"/>
    <property type="match status" value="1"/>
</dbReference>
<feature type="domain" description="Response regulatory" evidence="3">
    <location>
        <begin position="4"/>
        <end position="119"/>
    </location>
</feature>
<evidence type="ECO:0000256" key="2">
    <source>
        <dbReference type="PROSITE-ProRule" id="PRU00169"/>
    </source>
</evidence>
<comment type="caution">
    <text evidence="4">The sequence shown here is derived from an EMBL/GenBank/DDBJ whole genome shotgun (WGS) entry which is preliminary data.</text>
</comment>
<dbReference type="Pfam" id="PF00072">
    <property type="entry name" value="Response_reg"/>
    <property type="match status" value="1"/>
</dbReference>
<organism evidence="4 5">
    <name type="scientific">Candidatus Desulfatibia vada</name>
    <dbReference type="NCBI Taxonomy" id="2841696"/>
    <lineage>
        <taxon>Bacteria</taxon>
        <taxon>Pseudomonadati</taxon>
        <taxon>Thermodesulfobacteriota</taxon>
        <taxon>Desulfobacteria</taxon>
        <taxon>Desulfobacterales</taxon>
        <taxon>Desulfobacterales incertae sedis</taxon>
        <taxon>Candidatus Desulfatibia</taxon>
    </lineage>
</organism>
<dbReference type="InterPro" id="IPR011006">
    <property type="entry name" value="CheY-like_superfamily"/>
</dbReference>
<evidence type="ECO:0000313" key="4">
    <source>
        <dbReference type="EMBL" id="MBC8433462.1"/>
    </source>
</evidence>
<reference evidence="4 5" key="1">
    <citation type="submission" date="2020-08" db="EMBL/GenBank/DDBJ databases">
        <title>Bridging the membrane lipid divide: bacteria of the FCB group superphylum have the potential to synthesize archaeal ether lipids.</title>
        <authorList>
            <person name="Villanueva L."/>
            <person name="Von Meijenfeldt F.A.B."/>
            <person name="Westbye A.B."/>
            <person name="Yadav S."/>
            <person name="Hopmans E.C."/>
            <person name="Dutilh B.E."/>
            <person name="Sinninghe Damste J.S."/>
        </authorList>
    </citation>
    <scope>NUCLEOTIDE SEQUENCE [LARGE SCALE GENOMIC DNA]</scope>
    <source>
        <strain evidence="4">NIOZ-UU17</strain>
    </source>
</reference>
<keyword evidence="1 2" id="KW-0597">Phosphoprotein</keyword>
<dbReference type="Proteomes" id="UP000605201">
    <property type="component" value="Unassembled WGS sequence"/>
</dbReference>
<protein>
    <submittedName>
        <fullName evidence="4">Response regulator</fullName>
    </submittedName>
</protein>
<dbReference type="InterPro" id="IPR001789">
    <property type="entry name" value="Sig_transdc_resp-reg_receiver"/>
</dbReference>
<evidence type="ECO:0000259" key="3">
    <source>
        <dbReference type="PROSITE" id="PS50110"/>
    </source>
</evidence>
<dbReference type="Gene3D" id="3.40.50.2300">
    <property type="match status" value="1"/>
</dbReference>
<dbReference type="InterPro" id="IPR050595">
    <property type="entry name" value="Bact_response_regulator"/>
</dbReference>
<sequence>MQHAVLVVDDEPAIRDMLTQALSREPYEILCADSAEEALDIIAQEHVDVVLSDEKMPGMSGTEFLAIVRRQYPDTIRMILTGHASLESAIHAINEGEIYRFFTKPCNMVDLMVTIRQALQQQDLMAENQRLLNIVRQQSSSLEALEKQHPGITKVKRDQNGTVIIDE</sequence>
<evidence type="ECO:0000256" key="1">
    <source>
        <dbReference type="ARBA" id="ARBA00022553"/>
    </source>
</evidence>
<dbReference type="SUPFAM" id="SSF52172">
    <property type="entry name" value="CheY-like"/>
    <property type="match status" value="1"/>
</dbReference>
<gene>
    <name evidence="4" type="ORF">H8D96_16250</name>
</gene>
<evidence type="ECO:0000313" key="5">
    <source>
        <dbReference type="Proteomes" id="UP000605201"/>
    </source>
</evidence>
<name>A0A8J6TVG0_9BACT</name>
<dbReference type="PANTHER" id="PTHR44591">
    <property type="entry name" value="STRESS RESPONSE REGULATOR PROTEIN 1"/>
    <property type="match status" value="1"/>
</dbReference>
<feature type="modified residue" description="4-aspartylphosphate" evidence="2">
    <location>
        <position position="53"/>
    </location>
</feature>
<dbReference type="EMBL" id="JACNIG010000302">
    <property type="protein sequence ID" value="MBC8433462.1"/>
    <property type="molecule type" value="Genomic_DNA"/>
</dbReference>
<dbReference type="GO" id="GO:0000160">
    <property type="term" value="P:phosphorelay signal transduction system"/>
    <property type="evidence" value="ECO:0007669"/>
    <property type="project" value="InterPro"/>
</dbReference>